<sequence length="483" mass="52003">MTTWRRPGPWRNLACFLALALSGLAFAQAALAQSQRQPQPQPAPALRVTASLQAPAQVRIGTTLQLHLDVMTPTWFTQPPQLPALDLPGIAVTPPTGQGELRRDNIDGVAYSGLRYTYLLSPTAAGAVQVPALAVTAQVGPHNDIASGTSQPLTFAVAAPAATEAPGLVSTQLAVTQDFSLAPDPLVVGGRITRTITQRAPGVPALMLPATVMPDVPGFTRYPLEPQVTPLNDGRGQFVGGQRIDRADYVAQQAGSYRLPAITVRWRDEATGQPAQAELPGREFTVAAAPKATPPFSLADDLAHLRHGLRWVIPAAWMQWGAALLAAIAVAWLTGPRWRALGRRLRQRTEHALAARRASEAWHWRAWQREARGQTVFKTASQTASLTAFYRWLRLAAGAHDLRTGVAPLGDDARRIAADVLRSAYGAPPAGTAWRQTLGQASRAWRHTWRTRRAPLAPYSLPGALNPQAPDERRPRPGAQGSA</sequence>
<evidence type="ECO:0000256" key="1">
    <source>
        <dbReference type="SAM" id="MobiDB-lite"/>
    </source>
</evidence>
<feature type="signal peptide" evidence="3">
    <location>
        <begin position="1"/>
        <end position="27"/>
    </location>
</feature>
<dbReference type="RefSeq" id="WP_175192888.1">
    <property type="nucleotide sequence ID" value="NZ_CADIJO010000009.1"/>
</dbReference>
<feature type="chain" id="PRO_5029017887" description="Protein BatD" evidence="3">
    <location>
        <begin position="28"/>
        <end position="483"/>
    </location>
</feature>
<keyword evidence="2" id="KW-0812">Transmembrane</keyword>
<dbReference type="EMBL" id="CADIJO010000009">
    <property type="protein sequence ID" value="CAB3708857.1"/>
    <property type="molecule type" value="Genomic_DNA"/>
</dbReference>
<dbReference type="Proteomes" id="UP000494111">
    <property type="component" value="Unassembled WGS sequence"/>
</dbReference>
<accession>A0A6S7AYC8</accession>
<dbReference type="AlphaFoldDB" id="A0A6S7AYC8"/>
<feature type="transmembrane region" description="Helical" evidence="2">
    <location>
        <begin position="311"/>
        <end position="334"/>
    </location>
</feature>
<gene>
    <name evidence="4" type="ORF">LMG3458_03095</name>
</gene>
<dbReference type="InterPro" id="IPR025738">
    <property type="entry name" value="BatD"/>
</dbReference>
<feature type="region of interest" description="Disordered" evidence="1">
    <location>
        <begin position="457"/>
        <end position="483"/>
    </location>
</feature>
<evidence type="ECO:0000313" key="4">
    <source>
        <dbReference type="EMBL" id="CAB3708857.1"/>
    </source>
</evidence>
<protein>
    <recommendedName>
        <fullName evidence="6">Protein BatD</fullName>
    </recommendedName>
</protein>
<evidence type="ECO:0000313" key="5">
    <source>
        <dbReference type="Proteomes" id="UP000494111"/>
    </source>
</evidence>
<evidence type="ECO:0008006" key="6">
    <source>
        <dbReference type="Google" id="ProtNLM"/>
    </source>
</evidence>
<reference evidence="4 5" key="1">
    <citation type="submission" date="2020-04" db="EMBL/GenBank/DDBJ databases">
        <authorList>
            <person name="De Canck E."/>
        </authorList>
    </citation>
    <scope>NUCLEOTIDE SEQUENCE [LARGE SCALE GENOMIC DNA]</scope>
    <source>
        <strain evidence="4 5">LMG 3458</strain>
    </source>
</reference>
<dbReference type="PANTHER" id="PTHR40940:SF1">
    <property type="entry name" value="PROTEIN BATD"/>
    <property type="match status" value="1"/>
</dbReference>
<name>A0A6S7AYC8_9BURK</name>
<evidence type="ECO:0000256" key="3">
    <source>
        <dbReference type="SAM" id="SignalP"/>
    </source>
</evidence>
<proteinExistence type="predicted"/>
<evidence type="ECO:0000256" key="2">
    <source>
        <dbReference type="SAM" id="Phobius"/>
    </source>
</evidence>
<keyword evidence="3" id="KW-0732">Signal</keyword>
<organism evidence="4 5">
    <name type="scientific">Achromobacter deleyi</name>
    <dbReference type="NCBI Taxonomy" id="1353891"/>
    <lineage>
        <taxon>Bacteria</taxon>
        <taxon>Pseudomonadati</taxon>
        <taxon>Pseudomonadota</taxon>
        <taxon>Betaproteobacteria</taxon>
        <taxon>Burkholderiales</taxon>
        <taxon>Alcaligenaceae</taxon>
        <taxon>Achromobacter</taxon>
    </lineage>
</organism>
<dbReference type="PANTHER" id="PTHR40940">
    <property type="entry name" value="PROTEIN BATD-RELATED"/>
    <property type="match status" value="1"/>
</dbReference>
<keyword evidence="2" id="KW-1133">Transmembrane helix</keyword>
<keyword evidence="2" id="KW-0472">Membrane</keyword>